<protein>
    <recommendedName>
        <fullName evidence="2">Methyltransferase domain-containing protein</fullName>
    </recommendedName>
</protein>
<dbReference type="AlphaFoldDB" id="A0A3N0ITB2"/>
<dbReference type="CDD" id="cd02440">
    <property type="entry name" value="AdoMet_MTases"/>
    <property type="match status" value="1"/>
</dbReference>
<dbReference type="InterPro" id="IPR041698">
    <property type="entry name" value="Methyltransf_25"/>
</dbReference>
<evidence type="ECO:0000313" key="4">
    <source>
        <dbReference type="Proteomes" id="UP000270112"/>
    </source>
</evidence>
<feature type="domain" description="Methyltransferase" evidence="2">
    <location>
        <begin position="128"/>
        <end position="196"/>
    </location>
</feature>
<dbReference type="EMBL" id="QICC01000095">
    <property type="protein sequence ID" value="RNM40234.1"/>
    <property type="molecule type" value="Genomic_DNA"/>
</dbReference>
<dbReference type="Proteomes" id="UP000270112">
    <property type="component" value="Unassembled WGS sequence"/>
</dbReference>
<proteinExistence type="predicted"/>
<reference evidence="4" key="1">
    <citation type="submission" date="2018-05" db="EMBL/GenBank/DDBJ databases">
        <title>Genome Sequencing of selected type strains of the family Eggerthellaceae.</title>
        <authorList>
            <person name="Danylec N."/>
            <person name="Stoll D.A."/>
            <person name="Doetsch A."/>
            <person name="Huch M."/>
        </authorList>
    </citation>
    <scope>NUCLEOTIDE SEQUENCE [LARGE SCALE GENOMIC DNA]</scope>
    <source>
        <strain evidence="4">DSM 16107</strain>
    </source>
</reference>
<evidence type="ECO:0000259" key="2">
    <source>
        <dbReference type="Pfam" id="PF13649"/>
    </source>
</evidence>
<accession>A0A3N0ITB2</accession>
<evidence type="ECO:0000313" key="3">
    <source>
        <dbReference type="EMBL" id="RNM40234.1"/>
    </source>
</evidence>
<gene>
    <name evidence="3" type="ORF">DMP09_15200</name>
</gene>
<feature type="region of interest" description="Disordered" evidence="1">
    <location>
        <begin position="1"/>
        <end position="73"/>
    </location>
</feature>
<dbReference type="Pfam" id="PF13649">
    <property type="entry name" value="Methyltransf_25"/>
    <property type="match status" value="1"/>
</dbReference>
<dbReference type="SUPFAM" id="SSF53335">
    <property type="entry name" value="S-adenosyl-L-methionine-dependent methyltransferases"/>
    <property type="match status" value="1"/>
</dbReference>
<organism evidence="3 4">
    <name type="scientific">Eggerthella sinensis</name>
    <dbReference type="NCBI Taxonomy" id="242230"/>
    <lineage>
        <taxon>Bacteria</taxon>
        <taxon>Bacillati</taxon>
        <taxon>Actinomycetota</taxon>
        <taxon>Coriobacteriia</taxon>
        <taxon>Eggerthellales</taxon>
        <taxon>Eggerthellaceae</taxon>
        <taxon>Eggerthella</taxon>
    </lineage>
</organism>
<evidence type="ECO:0000256" key="1">
    <source>
        <dbReference type="SAM" id="MobiDB-lite"/>
    </source>
</evidence>
<dbReference type="Gene3D" id="3.40.50.150">
    <property type="entry name" value="Vaccinia Virus protein VP39"/>
    <property type="match status" value="1"/>
</dbReference>
<comment type="caution">
    <text evidence="3">The sequence shown here is derived from an EMBL/GenBank/DDBJ whole genome shotgun (WGS) entry which is preliminary data.</text>
</comment>
<name>A0A3N0ITB2_9ACTN</name>
<sequence>MRFDAPAASTATQVDEPVSIRPPPFPHHSSAKGRARHSPNGVFRPPPPPRRHAAARRSYPAPSPKGVWSRDTAARRLERAPRKARNPMRMSRWTPEIVRFMEDASAYTPYFDAMAAAVRRFAPSCERVCDAGCGMGQLSFALAPYAGHVDAVDRSARAVGYVRRQARERGAHAVRPIRADVASLRPAQPYDLMVFSLSASLDAALSLARPRCSGTLVVVNKVHDTEPDGAPRPHVHDFAHSLAGVNAAGIPCTGTELSLEFGQPFRSLADAARYCALFRTRDFPAGPSRTDLAALLDETGDDVFPYYLPVRRRLALFALDLAAVGEGRGPLSLTRPA</sequence>
<dbReference type="InterPro" id="IPR029063">
    <property type="entry name" value="SAM-dependent_MTases_sf"/>
</dbReference>